<dbReference type="EMBL" id="JAHHHD010000074">
    <property type="protein sequence ID" value="MBW4662412.1"/>
    <property type="molecule type" value="Genomic_DNA"/>
</dbReference>
<evidence type="ECO:0000256" key="1">
    <source>
        <dbReference type="SAM" id="MobiDB-lite"/>
    </source>
</evidence>
<gene>
    <name evidence="2" type="ORF">KME15_27500</name>
</gene>
<evidence type="ECO:0000313" key="3">
    <source>
        <dbReference type="Proteomes" id="UP000757435"/>
    </source>
</evidence>
<dbReference type="CDD" id="cd00525">
    <property type="entry name" value="AE_Prim_S_like"/>
    <property type="match status" value="1"/>
</dbReference>
<name>A0A951QFY7_9CYAN</name>
<organism evidence="2 3">
    <name type="scientific">Drouetiella hepatica Uher 2000/2452</name>
    <dbReference type="NCBI Taxonomy" id="904376"/>
    <lineage>
        <taxon>Bacteria</taxon>
        <taxon>Bacillati</taxon>
        <taxon>Cyanobacteriota</taxon>
        <taxon>Cyanophyceae</taxon>
        <taxon>Oculatellales</taxon>
        <taxon>Oculatellaceae</taxon>
        <taxon>Drouetiella</taxon>
    </lineage>
</organism>
<reference evidence="2" key="1">
    <citation type="submission" date="2021-05" db="EMBL/GenBank/DDBJ databases">
        <authorList>
            <person name="Pietrasiak N."/>
            <person name="Ward R."/>
            <person name="Stajich J.E."/>
            <person name="Kurbessoian T."/>
        </authorList>
    </citation>
    <scope>NUCLEOTIDE SEQUENCE</scope>
    <source>
        <strain evidence="2">UHER 2000/2452</strain>
    </source>
</reference>
<accession>A0A951QFY7</accession>
<feature type="compositionally biased region" description="Basic and acidic residues" evidence="1">
    <location>
        <begin position="471"/>
        <end position="484"/>
    </location>
</feature>
<evidence type="ECO:0000313" key="2">
    <source>
        <dbReference type="EMBL" id="MBW4662412.1"/>
    </source>
</evidence>
<reference evidence="2" key="2">
    <citation type="journal article" date="2022" name="Microbiol. Resour. Announc.">
        <title>Metagenome Sequencing to Explore Phylogenomics of Terrestrial Cyanobacteria.</title>
        <authorList>
            <person name="Ward R.D."/>
            <person name="Stajich J.E."/>
            <person name="Johansen J.R."/>
            <person name="Huntemann M."/>
            <person name="Clum A."/>
            <person name="Foster B."/>
            <person name="Foster B."/>
            <person name="Roux S."/>
            <person name="Palaniappan K."/>
            <person name="Varghese N."/>
            <person name="Mukherjee S."/>
            <person name="Reddy T.B.K."/>
            <person name="Daum C."/>
            <person name="Copeland A."/>
            <person name="Chen I.A."/>
            <person name="Ivanova N.N."/>
            <person name="Kyrpides N.C."/>
            <person name="Shapiro N."/>
            <person name="Eloe-Fadrosh E.A."/>
            <person name="Pietrasiak N."/>
        </authorList>
    </citation>
    <scope>NUCLEOTIDE SEQUENCE</scope>
    <source>
        <strain evidence="2">UHER 2000/2452</strain>
    </source>
</reference>
<proteinExistence type="predicted"/>
<dbReference type="Proteomes" id="UP000757435">
    <property type="component" value="Unassembled WGS sequence"/>
</dbReference>
<sequence length="664" mass="75490">MVVFAGLKQLQYVQEWDDEFLALFPHRFDYIYASHSELGQHPQWQTESRHPLSDRVLRQGSHLFGVRFGAQTQYCLLDIDIGSLYHPQQDQLAIGRILTALEAIGIVTHITCTSSYSGGLHLYFPLATVQSSWELATIVSTLLENSGFILKPGQLEVFPNSKPYLVEGTPSLFNAHRLPIQAGSYLLNEDFQPIWGDQKTFVTQWYLAQKNNNVDAKTIKQILKQAKRKHYRISGKADKFINDLNAEIETGWTGAGQTNRLLGRITMRAYIFQHLFSGSNPLEGEELVKEIVSTAKALPGYSEWCNHQHEIEERAEEWAHCIQNSHYFHYGDSKGKYKTKEEVTALESTIAELPSWNQQQSQAARERIRSAIAQMLEINGLPSGATARFHALTSFHISGRSLYRHRDLWHPQYLVENPPDPPISNAVLFDCAEGTSNNISPTSLLHTTGDNPSTDAALSYLYPLDSQTKGDNTRADEGSRDLDSSHSATPPLDKHKRKQLHSSQRATVAPYIQPLLFDSQCWLEVTQEASKSAQQAVDRLRAEAQHTNHVERMQQYLTSGDPILIAEALAWDQVNLGVLNLDVFFTSPSHRTEEKPHSEHTFAHDLSDILVAIAVQVRRLQWTPEQMRKRMMVRLGKSRQSLLDDLELLQWLEWLEQLEQENQP</sequence>
<feature type="region of interest" description="Disordered" evidence="1">
    <location>
        <begin position="464"/>
        <end position="504"/>
    </location>
</feature>
<comment type="caution">
    <text evidence="2">The sequence shown here is derived from an EMBL/GenBank/DDBJ whole genome shotgun (WGS) entry which is preliminary data.</text>
</comment>
<protein>
    <submittedName>
        <fullName evidence="2">Uncharacterized protein</fullName>
    </submittedName>
</protein>
<dbReference type="AlphaFoldDB" id="A0A951QFY7"/>